<comment type="caution">
    <text evidence="5">The sequence shown here is derived from an EMBL/GenBank/DDBJ whole genome shotgun (WGS) entry which is preliminary data.</text>
</comment>
<dbReference type="Proteomes" id="UP000241986">
    <property type="component" value="Unassembled WGS sequence"/>
</dbReference>
<reference evidence="5 6" key="1">
    <citation type="submission" date="2018-03" db="EMBL/GenBank/DDBJ databases">
        <title>Aeromonas veronii whole genome sequencing and analysis.</title>
        <authorList>
            <person name="Xie H."/>
            <person name="Liu T."/>
            <person name="Wang K."/>
        </authorList>
    </citation>
    <scope>NUCLEOTIDE SEQUENCE [LARGE SCALE GENOMIC DNA]</scope>
    <source>
        <strain evidence="5 6">XH.VA.1</strain>
    </source>
</reference>
<dbReference type="RefSeq" id="WP_107682197.1">
    <property type="nucleotide sequence ID" value="NZ_CAWQUB010000001.1"/>
</dbReference>
<gene>
    <name evidence="5" type="ORF">DAA48_00440</name>
</gene>
<evidence type="ECO:0000256" key="2">
    <source>
        <dbReference type="ARBA" id="ARBA00014024"/>
    </source>
</evidence>
<evidence type="ECO:0000256" key="1">
    <source>
        <dbReference type="ARBA" id="ARBA00003989"/>
    </source>
</evidence>
<dbReference type="EMBL" id="PZKL01000003">
    <property type="protein sequence ID" value="PTH82928.1"/>
    <property type="molecule type" value="Genomic_DNA"/>
</dbReference>
<comment type="function">
    <text evidence="1">May be involved in the biogenesis of curli organelles.</text>
</comment>
<dbReference type="AlphaFoldDB" id="A0A2T4N7X6"/>
<keyword evidence="3 4" id="KW-0732">Signal</keyword>
<sequence>MKAFSVACCLALLWGCTTVVAAEADTPLESVQPEQESDRLDVDGLVLDRTFTRFGQGFYNEFTRLRSDEDPDARENLTIHERPTARWGSLIWITHNRKVIFKTALSPGRNQQEQSAKLAWSQVRQTLEQQKIATLFMDTFDLEHDEL</sequence>
<dbReference type="Pfam" id="PF10627">
    <property type="entry name" value="CsgE"/>
    <property type="match status" value="1"/>
</dbReference>
<accession>A0A2T4N7X6</accession>
<name>A0A2T4N7X6_AERVE</name>
<evidence type="ECO:0000256" key="3">
    <source>
        <dbReference type="ARBA" id="ARBA00022729"/>
    </source>
</evidence>
<evidence type="ECO:0000256" key="4">
    <source>
        <dbReference type="SAM" id="SignalP"/>
    </source>
</evidence>
<evidence type="ECO:0000313" key="6">
    <source>
        <dbReference type="Proteomes" id="UP000241986"/>
    </source>
</evidence>
<protein>
    <recommendedName>
        <fullName evidence="2">Curli production assembly/transport component CsgE</fullName>
    </recommendedName>
</protein>
<evidence type="ECO:0000313" key="5">
    <source>
        <dbReference type="EMBL" id="PTH82928.1"/>
    </source>
</evidence>
<feature type="signal peptide" evidence="4">
    <location>
        <begin position="1"/>
        <end position="21"/>
    </location>
</feature>
<proteinExistence type="predicted"/>
<organism evidence="5 6">
    <name type="scientific">Aeromonas veronii</name>
    <dbReference type="NCBI Taxonomy" id="654"/>
    <lineage>
        <taxon>Bacteria</taxon>
        <taxon>Pseudomonadati</taxon>
        <taxon>Pseudomonadota</taxon>
        <taxon>Gammaproteobacteria</taxon>
        <taxon>Aeromonadales</taxon>
        <taxon>Aeromonadaceae</taxon>
        <taxon>Aeromonas</taxon>
    </lineage>
</organism>
<feature type="chain" id="PRO_5015555258" description="Curli production assembly/transport component CsgE" evidence="4">
    <location>
        <begin position="22"/>
        <end position="147"/>
    </location>
</feature>
<dbReference type="InterPro" id="IPR018900">
    <property type="entry name" value="Curli_CsgE"/>
</dbReference>